<keyword evidence="7" id="KW-1185">Reference proteome</keyword>
<gene>
    <name evidence="6" type="ORF">K8352_09655</name>
</gene>
<dbReference type="Proteomes" id="UP001200642">
    <property type="component" value="Unassembled WGS sequence"/>
</dbReference>
<evidence type="ECO:0000313" key="6">
    <source>
        <dbReference type="EMBL" id="MCG2461012.1"/>
    </source>
</evidence>
<evidence type="ECO:0000256" key="3">
    <source>
        <dbReference type="ARBA" id="ARBA00022989"/>
    </source>
</evidence>
<dbReference type="GO" id="GO:0016740">
    <property type="term" value="F:transferase activity"/>
    <property type="evidence" value="ECO:0007669"/>
    <property type="project" value="UniProtKB-ARBA"/>
</dbReference>
<comment type="subcellular location">
    <subcellularLocation>
        <location evidence="1">Endomembrane system</location>
        <topology evidence="1">Multi-pass membrane protein</topology>
    </subcellularLocation>
</comment>
<protein>
    <submittedName>
        <fullName evidence="6">Isoprenylcysteine carboxylmethyltransferase family protein</fullName>
    </submittedName>
</protein>
<proteinExistence type="predicted"/>
<dbReference type="PANTHER" id="PTHR12714">
    <property type="entry name" value="PROTEIN-S ISOPRENYLCYSTEINE O-METHYLTRANSFERASE"/>
    <property type="match status" value="1"/>
</dbReference>
<dbReference type="Gene3D" id="1.20.120.1630">
    <property type="match status" value="1"/>
</dbReference>
<organism evidence="6 7">
    <name type="scientific">Cerina litoralis</name>
    <dbReference type="NCBI Taxonomy" id="2874477"/>
    <lineage>
        <taxon>Bacteria</taxon>
        <taxon>Pseudomonadati</taxon>
        <taxon>Bacteroidota</taxon>
        <taxon>Flavobacteriia</taxon>
        <taxon>Flavobacteriales</taxon>
        <taxon>Flavobacteriaceae</taxon>
        <taxon>Cerina</taxon>
    </lineage>
</organism>
<dbReference type="RefSeq" id="WP_317902160.1">
    <property type="nucleotide sequence ID" value="NZ_JAIRBC010000012.1"/>
</dbReference>
<keyword evidence="4 5" id="KW-0472">Membrane</keyword>
<comment type="caution">
    <text evidence="6">The sequence shown here is derived from an EMBL/GenBank/DDBJ whole genome shotgun (WGS) entry which is preliminary data.</text>
</comment>
<dbReference type="InterPro" id="IPR007318">
    <property type="entry name" value="Phopholipid_MeTrfase"/>
</dbReference>
<evidence type="ECO:0000256" key="1">
    <source>
        <dbReference type="ARBA" id="ARBA00004127"/>
    </source>
</evidence>
<dbReference type="GO" id="GO:0012505">
    <property type="term" value="C:endomembrane system"/>
    <property type="evidence" value="ECO:0007669"/>
    <property type="project" value="UniProtKB-SubCell"/>
</dbReference>
<feature type="transmembrane region" description="Helical" evidence="5">
    <location>
        <begin position="89"/>
        <end position="116"/>
    </location>
</feature>
<reference evidence="6" key="1">
    <citation type="submission" date="2023-02" db="EMBL/GenBank/DDBJ databases">
        <title>Genome of Flavobacteriaceae gen. nov. sp. strain F89.</title>
        <authorList>
            <person name="Wang Y."/>
        </authorList>
    </citation>
    <scope>NUCLEOTIDE SEQUENCE</scope>
    <source>
        <strain evidence="6">F89</strain>
    </source>
</reference>
<feature type="transmembrane region" description="Helical" evidence="5">
    <location>
        <begin position="6"/>
        <end position="25"/>
    </location>
</feature>
<accession>A0AAE3JSZ1</accession>
<evidence type="ECO:0000256" key="4">
    <source>
        <dbReference type="ARBA" id="ARBA00023136"/>
    </source>
</evidence>
<dbReference type="PANTHER" id="PTHR12714:SF24">
    <property type="entry name" value="SLR1182 PROTEIN"/>
    <property type="match status" value="1"/>
</dbReference>
<dbReference type="EMBL" id="JAIRBC010000012">
    <property type="protein sequence ID" value="MCG2461012.1"/>
    <property type="molecule type" value="Genomic_DNA"/>
</dbReference>
<feature type="transmembrane region" description="Helical" evidence="5">
    <location>
        <begin position="37"/>
        <end position="57"/>
    </location>
</feature>
<keyword evidence="2 5" id="KW-0812">Transmembrane</keyword>
<dbReference type="AlphaFoldDB" id="A0AAE3JSZ1"/>
<keyword evidence="3 5" id="KW-1133">Transmembrane helix</keyword>
<evidence type="ECO:0000256" key="5">
    <source>
        <dbReference type="SAM" id="Phobius"/>
    </source>
</evidence>
<evidence type="ECO:0000256" key="2">
    <source>
        <dbReference type="ARBA" id="ARBA00022692"/>
    </source>
</evidence>
<dbReference type="Pfam" id="PF04191">
    <property type="entry name" value="PEMT"/>
    <property type="match status" value="1"/>
</dbReference>
<evidence type="ECO:0000313" key="7">
    <source>
        <dbReference type="Proteomes" id="UP001200642"/>
    </source>
</evidence>
<sequence length="150" mass="17078">MQLRIPPPVVALIFGIAMYLLARFLPFGHFDFFGRIYSIYGLTALAILLVVAAKWQFRKLNTTSNPLTPSKATSLVTAGIYNYSRNPMYLALLLILLAWGLWLGNAFNILLAAGFVGYMNKFQIVPEETALFSKFGKSYHQYCILVRRWF</sequence>
<name>A0AAE3JSZ1_9FLAO</name>